<accession>R8B2D4</accession>
<organism evidence="1 2">
    <name type="scientific">Marinobacter lipolyticus SM19</name>
    <dbReference type="NCBI Taxonomy" id="1318628"/>
    <lineage>
        <taxon>Bacteria</taxon>
        <taxon>Pseudomonadati</taxon>
        <taxon>Pseudomonadota</taxon>
        <taxon>Gammaproteobacteria</taxon>
        <taxon>Pseudomonadales</taxon>
        <taxon>Marinobacteraceae</taxon>
        <taxon>Marinobacter</taxon>
    </lineage>
</organism>
<name>R8B2D4_9GAMM</name>
<proteinExistence type="predicted"/>
<gene>
    <name evidence="1" type="ORF">MARLIPOL_08329</name>
</gene>
<dbReference type="STRING" id="1318628.MARLIPOL_08329"/>
<dbReference type="Proteomes" id="UP000016540">
    <property type="component" value="Unassembled WGS sequence"/>
</dbReference>
<sequence length="110" mass="12613">MTIYKVRNWKVIWTLCKRLAAEIEIQIHYIWPIPSTGNFIKILKRTIIKIQKVKVTTFAIVRESLCGKCPVQNLAQARPSRTTSCCVGIKYNVATHKRVAIGNHYTIISD</sequence>
<keyword evidence="2" id="KW-1185">Reference proteome</keyword>
<comment type="caution">
    <text evidence="1">The sequence shown here is derived from an EMBL/GenBank/DDBJ whole genome shotgun (WGS) entry which is preliminary data.</text>
</comment>
<reference evidence="1 2" key="1">
    <citation type="journal article" date="2013" name="Genome Announc.">
        <title>Draft Genome Sequence of the Moderately Halophilic Bacterium Marinobacter lipolyticus Strain SM19.</title>
        <authorList>
            <person name="Papke R.T."/>
            <person name="de la Haba R.R."/>
            <person name="Infante-Dominguez C."/>
            <person name="Perez D."/>
            <person name="Sanchez-Porro C."/>
            <person name="Lapierre P."/>
            <person name="Ventosa A."/>
        </authorList>
    </citation>
    <scope>NUCLEOTIDE SEQUENCE [LARGE SCALE GENOMIC DNA]</scope>
    <source>
        <strain evidence="1 2">SM19</strain>
    </source>
</reference>
<dbReference type="AlphaFoldDB" id="R8B2D4"/>
<evidence type="ECO:0000313" key="1">
    <source>
        <dbReference type="EMBL" id="EON92745.1"/>
    </source>
</evidence>
<dbReference type="EMBL" id="ASAD01000010">
    <property type="protein sequence ID" value="EON92745.1"/>
    <property type="molecule type" value="Genomic_DNA"/>
</dbReference>
<dbReference type="HOGENOM" id="CLU_2167952_0_0_6"/>
<protein>
    <submittedName>
        <fullName evidence="1">Uncharacterized protein</fullName>
    </submittedName>
</protein>
<evidence type="ECO:0000313" key="2">
    <source>
        <dbReference type="Proteomes" id="UP000016540"/>
    </source>
</evidence>